<evidence type="ECO:0000313" key="2">
    <source>
        <dbReference type="Proteomes" id="UP000002640"/>
    </source>
</evidence>
<proteinExistence type="predicted"/>
<dbReference type="InParanoid" id="G5AEF4"/>
<sequence>IPRVTFVGPRGDWAARKKSCSNLFLLPVDEMYSWMRVLMHTHEYFKTNRIEIDDSETAKAALLALQSRMEEGGERGS</sequence>
<name>G5AEF4_PHYSP</name>
<keyword evidence="2" id="KW-1185">Reference proteome</keyword>
<dbReference type="EMBL" id="JH159164">
    <property type="protein sequence ID" value="EGZ06556.1"/>
    <property type="molecule type" value="Genomic_DNA"/>
</dbReference>
<accession>G5AEF4</accession>
<dbReference type="GeneID" id="20661558"/>
<dbReference type="KEGG" id="psoj:PHYSODRAFT_531060"/>
<organism evidence="1 2">
    <name type="scientific">Phytophthora sojae (strain P6497)</name>
    <name type="common">Soybean stem and root rot agent</name>
    <name type="synonym">Phytophthora megasperma f. sp. glycines</name>
    <dbReference type="NCBI Taxonomy" id="1094619"/>
    <lineage>
        <taxon>Eukaryota</taxon>
        <taxon>Sar</taxon>
        <taxon>Stramenopiles</taxon>
        <taxon>Oomycota</taxon>
        <taxon>Peronosporomycetes</taxon>
        <taxon>Peronosporales</taxon>
        <taxon>Peronosporaceae</taxon>
        <taxon>Phytophthora</taxon>
    </lineage>
</organism>
<dbReference type="Proteomes" id="UP000002640">
    <property type="component" value="Unassembled WGS sequence"/>
</dbReference>
<feature type="non-terminal residue" evidence="1">
    <location>
        <position position="1"/>
    </location>
</feature>
<dbReference type="SMR" id="G5AEF4"/>
<reference evidence="1 2" key="1">
    <citation type="journal article" date="2006" name="Science">
        <title>Phytophthora genome sequences uncover evolutionary origins and mechanisms of pathogenesis.</title>
        <authorList>
            <person name="Tyler B.M."/>
            <person name="Tripathy S."/>
            <person name="Zhang X."/>
            <person name="Dehal P."/>
            <person name="Jiang R.H."/>
            <person name="Aerts A."/>
            <person name="Arredondo F.D."/>
            <person name="Baxter L."/>
            <person name="Bensasson D."/>
            <person name="Beynon J.L."/>
            <person name="Chapman J."/>
            <person name="Damasceno C.M."/>
            <person name="Dorrance A.E."/>
            <person name="Dou D."/>
            <person name="Dickerman A.W."/>
            <person name="Dubchak I.L."/>
            <person name="Garbelotto M."/>
            <person name="Gijzen M."/>
            <person name="Gordon S.G."/>
            <person name="Govers F."/>
            <person name="Grunwald N.J."/>
            <person name="Huang W."/>
            <person name="Ivors K.L."/>
            <person name="Jones R.W."/>
            <person name="Kamoun S."/>
            <person name="Krampis K."/>
            <person name="Lamour K.H."/>
            <person name="Lee M.K."/>
            <person name="McDonald W.H."/>
            <person name="Medina M."/>
            <person name="Meijer H.J."/>
            <person name="Nordberg E.K."/>
            <person name="Maclean D.J."/>
            <person name="Ospina-Giraldo M.D."/>
            <person name="Morris P.F."/>
            <person name="Phuntumart V."/>
            <person name="Putnam N.H."/>
            <person name="Rash S."/>
            <person name="Rose J.K."/>
            <person name="Sakihama Y."/>
            <person name="Salamov A.A."/>
            <person name="Savidor A."/>
            <person name="Scheuring C.F."/>
            <person name="Smith B.M."/>
            <person name="Sobral B.W."/>
            <person name="Terry A."/>
            <person name="Torto-Alalibo T.A."/>
            <person name="Win J."/>
            <person name="Xu Z."/>
            <person name="Zhang H."/>
            <person name="Grigoriev I.V."/>
            <person name="Rokhsar D.S."/>
            <person name="Boore J.L."/>
        </authorList>
    </citation>
    <scope>NUCLEOTIDE SEQUENCE [LARGE SCALE GENOMIC DNA]</scope>
    <source>
        <strain evidence="1 2">P6497</strain>
    </source>
</reference>
<protein>
    <submittedName>
        <fullName evidence="1">Uncharacterized protein</fullName>
    </submittedName>
</protein>
<dbReference type="RefSeq" id="XP_009538453.1">
    <property type="nucleotide sequence ID" value="XM_009540158.1"/>
</dbReference>
<gene>
    <name evidence="1" type="ORF">PHYSODRAFT_531060</name>
</gene>
<evidence type="ECO:0000313" key="1">
    <source>
        <dbReference type="EMBL" id="EGZ06556.1"/>
    </source>
</evidence>
<dbReference type="AlphaFoldDB" id="G5AEF4"/>